<dbReference type="Proteomes" id="UP001056035">
    <property type="component" value="Chromosome"/>
</dbReference>
<keyword evidence="2" id="KW-1185">Reference proteome</keyword>
<name>A0ABY5DYT0_9ACTN</name>
<dbReference type="RefSeq" id="WP_254573367.1">
    <property type="nucleotide sequence ID" value="NZ_CP098502.1"/>
</dbReference>
<evidence type="ECO:0000313" key="1">
    <source>
        <dbReference type="EMBL" id="UTI66700.1"/>
    </source>
</evidence>
<protein>
    <submittedName>
        <fullName evidence="1">Type II toxin-antitoxin system HicB family antitoxin</fullName>
    </submittedName>
</protein>
<accession>A0ABY5DYT0</accession>
<dbReference type="Gene3D" id="3.30.160.250">
    <property type="match status" value="1"/>
</dbReference>
<reference evidence="1 2" key="1">
    <citation type="submission" date="2022-06" db="EMBL/GenBank/DDBJ databases">
        <title>Paraconexibacter antarcticus.</title>
        <authorList>
            <person name="Kim C.S."/>
        </authorList>
    </citation>
    <scope>NUCLEOTIDE SEQUENCE [LARGE SCALE GENOMIC DNA]</scope>
    <source>
        <strain evidence="1 2">02-257</strain>
    </source>
</reference>
<dbReference type="SUPFAM" id="SSF143100">
    <property type="entry name" value="TTHA1013/TTHA0281-like"/>
    <property type="match status" value="1"/>
</dbReference>
<dbReference type="EMBL" id="CP098502">
    <property type="protein sequence ID" value="UTI66700.1"/>
    <property type="molecule type" value="Genomic_DNA"/>
</dbReference>
<dbReference type="InterPro" id="IPR035069">
    <property type="entry name" value="TTHA1013/TTHA0281-like"/>
</dbReference>
<proteinExistence type="predicted"/>
<evidence type="ECO:0000313" key="2">
    <source>
        <dbReference type="Proteomes" id="UP001056035"/>
    </source>
</evidence>
<sequence length="79" mass="8515">MATDVTIKMREEDGSLWATVEEYPGVFATGDTIEELVESVREGLELVLNEPGQAHRSVTVAEVGPVSEVATSEMHLSIA</sequence>
<gene>
    <name evidence="1" type="ORF">NBH00_10935</name>
</gene>
<organism evidence="1 2">
    <name type="scientific">Paraconexibacter antarcticus</name>
    <dbReference type="NCBI Taxonomy" id="2949664"/>
    <lineage>
        <taxon>Bacteria</taxon>
        <taxon>Bacillati</taxon>
        <taxon>Actinomycetota</taxon>
        <taxon>Thermoleophilia</taxon>
        <taxon>Solirubrobacterales</taxon>
        <taxon>Paraconexibacteraceae</taxon>
        <taxon>Paraconexibacter</taxon>
    </lineage>
</organism>